<feature type="binding site" evidence="18">
    <location>
        <position position="171"/>
    </location>
    <ligand>
        <name>NAD(+)</name>
        <dbReference type="ChEBI" id="CHEBI:57540"/>
    </ligand>
</feature>
<organism evidence="21 22">
    <name type="scientific">Pseudohoeflea coraliihabitans</name>
    <dbReference type="NCBI Taxonomy" id="2860393"/>
    <lineage>
        <taxon>Bacteria</taxon>
        <taxon>Pseudomonadati</taxon>
        <taxon>Pseudomonadota</taxon>
        <taxon>Alphaproteobacteria</taxon>
        <taxon>Hyphomicrobiales</taxon>
        <taxon>Rhizobiaceae</taxon>
        <taxon>Pseudohoeflea</taxon>
    </lineage>
</organism>
<feature type="domain" description="3-dehydroquinate synthase C-terminal" evidence="20">
    <location>
        <begin position="201"/>
        <end position="350"/>
    </location>
</feature>
<comment type="pathway">
    <text evidence="5 18">Metabolic intermediate biosynthesis; chorismate biosynthesis; chorismate from D-erythrose 4-phosphate and phosphoenolpyruvate: step 2/7.</text>
</comment>
<feature type="binding site" evidence="18">
    <location>
        <position position="266"/>
    </location>
    <ligand>
        <name>Zn(2+)</name>
        <dbReference type="ChEBI" id="CHEBI:29105"/>
    </ligand>
</feature>
<evidence type="ECO:0000256" key="6">
    <source>
        <dbReference type="ARBA" id="ARBA00005412"/>
    </source>
</evidence>
<evidence type="ECO:0000256" key="3">
    <source>
        <dbReference type="ARBA" id="ARBA00003485"/>
    </source>
</evidence>
<feature type="binding site" evidence="18">
    <location>
        <position position="162"/>
    </location>
    <ligand>
        <name>NAD(+)</name>
        <dbReference type="ChEBI" id="CHEBI:57540"/>
    </ligand>
</feature>
<evidence type="ECO:0000313" key="21">
    <source>
        <dbReference type="EMBL" id="MBW3096541.1"/>
    </source>
</evidence>
<dbReference type="InterPro" id="IPR030963">
    <property type="entry name" value="DHQ_synth_fam"/>
</dbReference>
<comment type="subcellular location">
    <subcellularLocation>
        <location evidence="4 18">Cytoplasm</location>
    </subcellularLocation>
</comment>
<feature type="domain" description="3-dehydroquinate synthase N-terminal" evidence="19">
    <location>
        <begin position="87"/>
        <end position="199"/>
    </location>
</feature>
<keyword evidence="16 18" id="KW-0456">Lyase</keyword>
<evidence type="ECO:0000256" key="5">
    <source>
        <dbReference type="ARBA" id="ARBA00004661"/>
    </source>
</evidence>
<evidence type="ECO:0000256" key="14">
    <source>
        <dbReference type="ARBA" id="ARBA00023027"/>
    </source>
</evidence>
<evidence type="ECO:0000256" key="9">
    <source>
        <dbReference type="ARBA" id="ARBA00022490"/>
    </source>
</evidence>
<keyword evidence="11 18" id="KW-0479">Metal-binding</keyword>
<protein>
    <recommendedName>
        <fullName evidence="8 18">3-dehydroquinate synthase</fullName>
        <shortName evidence="18">DHQS</shortName>
        <ecNumber evidence="7 18">4.2.3.4</ecNumber>
    </recommendedName>
</protein>
<feature type="binding site" evidence="18">
    <location>
        <position position="285"/>
    </location>
    <ligand>
        <name>Zn(2+)</name>
        <dbReference type="ChEBI" id="CHEBI:29105"/>
    </ligand>
</feature>
<dbReference type="Pfam" id="PF24621">
    <property type="entry name" value="DHQS_C"/>
    <property type="match status" value="1"/>
</dbReference>
<comment type="similarity">
    <text evidence="6 18">Belongs to the sugar phosphate cyclases superfamily. Dehydroquinate synthase family.</text>
</comment>
<keyword evidence="9 18" id="KW-0963">Cytoplasm</keyword>
<accession>A0ABS6WKR2</accession>
<evidence type="ECO:0000256" key="15">
    <source>
        <dbReference type="ARBA" id="ARBA00023141"/>
    </source>
</evidence>
<evidence type="ECO:0000256" key="8">
    <source>
        <dbReference type="ARBA" id="ARBA00017684"/>
    </source>
</evidence>
<keyword evidence="14 18" id="KW-0520">NAD</keyword>
<keyword evidence="17 18" id="KW-0170">Cobalt</keyword>
<dbReference type="PANTHER" id="PTHR43622:SF7">
    <property type="entry name" value="3-DEHYDROQUINATE SYNTHASE, CHLOROPLASTIC"/>
    <property type="match status" value="1"/>
</dbReference>
<evidence type="ECO:0000256" key="2">
    <source>
        <dbReference type="ARBA" id="ARBA00001911"/>
    </source>
</evidence>
<dbReference type="PANTHER" id="PTHR43622">
    <property type="entry name" value="3-DEHYDROQUINATE SYNTHASE"/>
    <property type="match status" value="1"/>
</dbReference>
<dbReference type="InterPro" id="IPR050071">
    <property type="entry name" value="Dehydroquinate_synthase"/>
</dbReference>
<dbReference type="InterPro" id="IPR056179">
    <property type="entry name" value="DHQS_C"/>
</dbReference>
<dbReference type="PIRSF" id="PIRSF001455">
    <property type="entry name" value="DHQ_synth"/>
    <property type="match status" value="1"/>
</dbReference>
<feature type="binding site" evidence="18">
    <location>
        <begin position="149"/>
        <end position="150"/>
    </location>
    <ligand>
        <name>NAD(+)</name>
        <dbReference type="ChEBI" id="CHEBI:57540"/>
    </ligand>
</feature>
<proteinExistence type="inferred from homology"/>
<dbReference type="EC" id="4.2.3.4" evidence="7 18"/>
<dbReference type="CDD" id="cd08195">
    <property type="entry name" value="DHQS"/>
    <property type="match status" value="1"/>
</dbReference>
<evidence type="ECO:0000256" key="4">
    <source>
        <dbReference type="ARBA" id="ARBA00004496"/>
    </source>
</evidence>
<name>A0ABS6WKR2_9HYPH</name>
<gene>
    <name evidence="18 21" type="primary">aroB</name>
    <name evidence="21" type="ORF">KY465_04550</name>
</gene>
<evidence type="ECO:0000256" key="17">
    <source>
        <dbReference type="ARBA" id="ARBA00023285"/>
    </source>
</evidence>
<evidence type="ECO:0000256" key="18">
    <source>
        <dbReference type="HAMAP-Rule" id="MF_00110"/>
    </source>
</evidence>
<dbReference type="RefSeq" id="WP_219200270.1">
    <property type="nucleotide sequence ID" value="NZ_JAHWQX010000001.1"/>
</dbReference>
<comment type="cofactor">
    <cofactor evidence="2 18">
        <name>NAD(+)</name>
        <dbReference type="ChEBI" id="CHEBI:57540"/>
    </cofactor>
</comment>
<feature type="binding site" evidence="18">
    <location>
        <position position="204"/>
    </location>
    <ligand>
        <name>Zn(2+)</name>
        <dbReference type="ChEBI" id="CHEBI:29105"/>
    </ligand>
</feature>
<comment type="caution">
    <text evidence="18">Lacks conserved residue(s) required for the propagation of feature annotation.</text>
</comment>
<dbReference type="InterPro" id="IPR016037">
    <property type="entry name" value="DHQ_synth_AroB"/>
</dbReference>
<dbReference type="EMBL" id="JAHWQX010000001">
    <property type="protein sequence ID" value="MBW3096541.1"/>
    <property type="molecule type" value="Genomic_DNA"/>
</dbReference>
<comment type="caution">
    <text evidence="21">The sequence shown here is derived from an EMBL/GenBank/DDBJ whole genome shotgun (WGS) entry which is preliminary data.</text>
</comment>
<dbReference type="GO" id="GO:0003856">
    <property type="term" value="F:3-dehydroquinate synthase activity"/>
    <property type="evidence" value="ECO:0007669"/>
    <property type="project" value="UniProtKB-EC"/>
</dbReference>
<keyword evidence="15 18" id="KW-0057">Aromatic amino acid biosynthesis</keyword>
<comment type="function">
    <text evidence="3 18">Catalyzes the conversion of 3-deoxy-D-arabino-heptulosonate 7-phosphate (DAHP) to dehydroquinate (DHQ).</text>
</comment>
<evidence type="ECO:0000256" key="12">
    <source>
        <dbReference type="ARBA" id="ARBA00022741"/>
    </source>
</evidence>
<dbReference type="NCBIfam" id="TIGR01357">
    <property type="entry name" value="aroB"/>
    <property type="match status" value="1"/>
</dbReference>
<evidence type="ECO:0000259" key="20">
    <source>
        <dbReference type="Pfam" id="PF24621"/>
    </source>
</evidence>
<evidence type="ECO:0000256" key="16">
    <source>
        <dbReference type="ARBA" id="ARBA00023239"/>
    </source>
</evidence>
<evidence type="ECO:0000256" key="10">
    <source>
        <dbReference type="ARBA" id="ARBA00022605"/>
    </source>
</evidence>
<comment type="cofactor">
    <cofactor evidence="18">
        <name>Co(2+)</name>
        <dbReference type="ChEBI" id="CHEBI:48828"/>
    </cofactor>
    <cofactor evidence="18">
        <name>Zn(2+)</name>
        <dbReference type="ChEBI" id="CHEBI:29105"/>
    </cofactor>
    <text evidence="18">Binds 1 divalent metal cation per subunit. Can use either Co(2+) or Zn(2+).</text>
</comment>
<evidence type="ECO:0000256" key="13">
    <source>
        <dbReference type="ARBA" id="ARBA00022833"/>
    </source>
</evidence>
<keyword evidence="22" id="KW-1185">Reference proteome</keyword>
<keyword evidence="13 18" id="KW-0862">Zinc</keyword>
<comment type="catalytic activity">
    <reaction evidence="1 18">
        <text>7-phospho-2-dehydro-3-deoxy-D-arabino-heptonate = 3-dehydroquinate + phosphate</text>
        <dbReference type="Rhea" id="RHEA:21968"/>
        <dbReference type="ChEBI" id="CHEBI:32364"/>
        <dbReference type="ChEBI" id="CHEBI:43474"/>
        <dbReference type="ChEBI" id="CHEBI:58394"/>
        <dbReference type="EC" id="4.2.3.4"/>
    </reaction>
</comment>
<keyword evidence="10 18" id="KW-0028">Amino-acid biosynthesis</keyword>
<dbReference type="Pfam" id="PF01761">
    <property type="entry name" value="DHQ_synthase"/>
    <property type="match status" value="1"/>
</dbReference>
<evidence type="ECO:0000256" key="11">
    <source>
        <dbReference type="ARBA" id="ARBA00022723"/>
    </source>
</evidence>
<dbReference type="InterPro" id="IPR030960">
    <property type="entry name" value="DHQS/DOIS_N"/>
</dbReference>
<feature type="binding site" evidence="18">
    <location>
        <begin position="125"/>
        <end position="129"/>
    </location>
    <ligand>
        <name>NAD(+)</name>
        <dbReference type="ChEBI" id="CHEBI:57540"/>
    </ligand>
</feature>
<evidence type="ECO:0000256" key="7">
    <source>
        <dbReference type="ARBA" id="ARBA00013031"/>
    </source>
</evidence>
<sequence>MTESQSGGLSQPAVTLSTAQKTVQVALGARSYDILIGTGLIDGAGKAIAALGDGMRVAVITDETVARLHLDPLMAGLADAGIAAVSLVLPAGEKTKSFEALMQVVDHVLAARLERGDAVVALGGGVIGDLSGFAAGIVRRGMRFIQVPTSLLAQVDSSVGGKTGINTSHGKNLVGVFHQPDLVIADTKVLDTLSDREFRAGYAEVAKYGLIDRPDFFAWLEANWRGIFSGGPERAEAIAVSCRAKAEVVAADEREAGRRALLNLGHTFGHALEAATQYDGQRLVHGEGVAIGMVLAHEFSSHMNLASRDDAARVQRHLAEVGLPTRLGDIAGALPPTDVLLDHIAQDKKVRRGALTFILTHGIGQAFIADDVPGAEVHRFLEERRSP</sequence>
<dbReference type="Proteomes" id="UP001430804">
    <property type="component" value="Unassembled WGS sequence"/>
</dbReference>
<dbReference type="HAMAP" id="MF_00110">
    <property type="entry name" value="DHQ_synthase"/>
    <property type="match status" value="1"/>
</dbReference>
<evidence type="ECO:0000256" key="1">
    <source>
        <dbReference type="ARBA" id="ARBA00001393"/>
    </source>
</evidence>
<evidence type="ECO:0000259" key="19">
    <source>
        <dbReference type="Pfam" id="PF01761"/>
    </source>
</evidence>
<keyword evidence="12 18" id="KW-0547">Nucleotide-binding</keyword>
<reference evidence="21" key="1">
    <citation type="submission" date="2021-07" db="EMBL/GenBank/DDBJ databases">
        <title>Pseudohoeflea marina sp. nov. a polyhydroxyalcanoate-producing bacterium.</title>
        <authorList>
            <person name="Zheng W."/>
            <person name="Yu S."/>
            <person name="Huang Y."/>
        </authorList>
    </citation>
    <scope>NUCLEOTIDE SEQUENCE</scope>
    <source>
        <strain evidence="21">DP4N28-3</strain>
    </source>
</reference>
<evidence type="ECO:0000313" key="22">
    <source>
        <dbReference type="Proteomes" id="UP001430804"/>
    </source>
</evidence>